<dbReference type="SMART" id="SM00267">
    <property type="entry name" value="GGDEF"/>
    <property type="match status" value="1"/>
</dbReference>
<dbReference type="InterPro" id="IPR043128">
    <property type="entry name" value="Rev_trsase/Diguanyl_cyclase"/>
</dbReference>
<sequence>MPEDKSLLSAGTLEADDELQFLEELACHSQREVIPGGWKVIVVDDEEQVHEVTRLALKNFKFADKPLEIISAYSSEEAQQLLNQNPDTAVLLLDVVMETDEAGLELVKHIRDHLHNIFVRIILRTGQPGIAPEKSVIEGYDINDYKTKTELTQQKLFSTLITAIRSYRDLLTVEESRQQIAYLNQQLEDAKLSLENKVKERTQALQQQTLALAAKNKQLEEEIQAKLYAQQALEATNKKLDEANKQLSLIANHDALTGLANRRRFDEYLQQIWKQTQREQQPLSLLICDIDFFKQYNDTYGHLEGDICLRTVAQKIHQTIVRPLDLVARFGGEEFAIVLPNTDLEGGQVVAERLRMIIQKSQLPHRGSSVSEFVTVSIGAATVRSHPHTSVSSLISRADQALYQAKQSGRDQVVALSITE</sequence>
<dbReference type="SUPFAM" id="SSF55073">
    <property type="entry name" value="Nucleotide cyclase"/>
    <property type="match status" value="1"/>
</dbReference>
<dbReference type="InterPro" id="IPR011006">
    <property type="entry name" value="CheY-like_superfamily"/>
</dbReference>
<dbReference type="PROSITE" id="PS50887">
    <property type="entry name" value="GGDEF"/>
    <property type="match status" value="1"/>
</dbReference>
<dbReference type="EMBL" id="CP000828">
    <property type="protein sequence ID" value="ABW28558.1"/>
    <property type="molecule type" value="Genomic_DNA"/>
</dbReference>
<dbReference type="InterPro" id="IPR000160">
    <property type="entry name" value="GGDEF_dom"/>
</dbReference>
<dbReference type="PROSITE" id="PS50110">
    <property type="entry name" value="RESPONSE_REGULATORY"/>
    <property type="match status" value="1"/>
</dbReference>
<accession>B0C2A6</accession>
<dbReference type="GO" id="GO:0052621">
    <property type="term" value="F:diguanylate cyclase activity"/>
    <property type="evidence" value="ECO:0007669"/>
    <property type="project" value="TreeGrafter"/>
</dbReference>
<organism evidence="5 6">
    <name type="scientific">Acaryochloris marina (strain MBIC 11017)</name>
    <dbReference type="NCBI Taxonomy" id="329726"/>
    <lineage>
        <taxon>Bacteria</taxon>
        <taxon>Bacillati</taxon>
        <taxon>Cyanobacteriota</taxon>
        <taxon>Cyanophyceae</taxon>
        <taxon>Acaryochloridales</taxon>
        <taxon>Acaryochloridaceae</taxon>
        <taxon>Acaryochloris</taxon>
    </lineage>
</organism>
<dbReference type="Pfam" id="PF00990">
    <property type="entry name" value="GGDEF"/>
    <property type="match status" value="1"/>
</dbReference>
<dbReference type="Gene3D" id="3.40.50.2300">
    <property type="match status" value="1"/>
</dbReference>
<reference evidence="5 6" key="1">
    <citation type="journal article" date="2008" name="Proc. Natl. Acad. Sci. U.S.A.">
        <title>Niche adaptation and genome expansion in the chlorophyll d-producing cyanobacterium Acaryochloris marina.</title>
        <authorList>
            <person name="Swingley W.D."/>
            <person name="Chen M."/>
            <person name="Cheung P.C."/>
            <person name="Conrad A.L."/>
            <person name="Dejesa L.C."/>
            <person name="Hao J."/>
            <person name="Honchak B.M."/>
            <person name="Karbach L.E."/>
            <person name="Kurdoglu A."/>
            <person name="Lahiri S."/>
            <person name="Mastrian S.D."/>
            <person name="Miyashita H."/>
            <person name="Page L."/>
            <person name="Ramakrishna P."/>
            <person name="Satoh S."/>
            <person name="Sattley W.M."/>
            <person name="Shimada Y."/>
            <person name="Taylor H.L."/>
            <person name="Tomo T."/>
            <person name="Tsuchiya T."/>
            <person name="Wang Z.T."/>
            <person name="Raymond J."/>
            <person name="Mimuro M."/>
            <person name="Blankenship R.E."/>
            <person name="Touchman J.W."/>
        </authorList>
    </citation>
    <scope>NUCLEOTIDE SEQUENCE [LARGE SCALE GENOMIC DNA]</scope>
    <source>
        <strain evidence="6">MBIC 11017</strain>
    </source>
</reference>
<evidence type="ECO:0000313" key="6">
    <source>
        <dbReference type="Proteomes" id="UP000000268"/>
    </source>
</evidence>
<feature type="modified residue" description="4-aspartylphosphate" evidence="1">
    <location>
        <position position="94"/>
    </location>
</feature>
<dbReference type="GO" id="GO:1902201">
    <property type="term" value="P:negative regulation of bacterial-type flagellum-dependent cell motility"/>
    <property type="evidence" value="ECO:0007669"/>
    <property type="project" value="TreeGrafter"/>
</dbReference>
<dbReference type="Gene3D" id="3.30.70.270">
    <property type="match status" value="1"/>
</dbReference>
<dbReference type="PANTHER" id="PTHR45138:SF9">
    <property type="entry name" value="DIGUANYLATE CYCLASE DGCM-RELATED"/>
    <property type="match status" value="1"/>
</dbReference>
<dbReference type="GO" id="GO:0043709">
    <property type="term" value="P:cell adhesion involved in single-species biofilm formation"/>
    <property type="evidence" value="ECO:0007669"/>
    <property type="project" value="TreeGrafter"/>
</dbReference>
<protein>
    <submittedName>
        <fullName evidence="5">Diguanylate cyclase (GGDEF domain), putative</fullName>
    </submittedName>
</protein>
<dbReference type="STRING" id="329726.AM1_3568"/>
<dbReference type="FunFam" id="3.30.70.270:FF:000001">
    <property type="entry name" value="Diguanylate cyclase domain protein"/>
    <property type="match status" value="1"/>
</dbReference>
<gene>
    <name evidence="5" type="ordered locus">AM1_3568</name>
</gene>
<keyword evidence="1" id="KW-0597">Phosphoprotein</keyword>
<dbReference type="HOGENOM" id="CLU_000445_11_28_3"/>
<feature type="domain" description="Response regulatory" evidence="3">
    <location>
        <begin position="39"/>
        <end position="163"/>
    </location>
</feature>
<dbReference type="PANTHER" id="PTHR45138">
    <property type="entry name" value="REGULATORY COMPONENTS OF SENSORY TRANSDUCTION SYSTEM"/>
    <property type="match status" value="1"/>
</dbReference>
<dbReference type="InterPro" id="IPR001789">
    <property type="entry name" value="Sig_transdc_resp-reg_receiver"/>
</dbReference>
<dbReference type="RefSeq" id="WP_012163953.1">
    <property type="nucleotide sequence ID" value="NC_009925.1"/>
</dbReference>
<feature type="domain" description="GGDEF" evidence="4">
    <location>
        <begin position="281"/>
        <end position="418"/>
    </location>
</feature>
<dbReference type="CDD" id="cd01949">
    <property type="entry name" value="GGDEF"/>
    <property type="match status" value="1"/>
</dbReference>
<evidence type="ECO:0000256" key="2">
    <source>
        <dbReference type="SAM" id="Coils"/>
    </source>
</evidence>
<dbReference type="AlphaFoldDB" id="B0C2A6"/>
<dbReference type="OrthoDB" id="453368at2"/>
<dbReference type="eggNOG" id="COG3706">
    <property type="taxonomic scope" value="Bacteria"/>
</dbReference>
<dbReference type="InterPro" id="IPR029787">
    <property type="entry name" value="Nucleotide_cyclase"/>
</dbReference>
<dbReference type="GO" id="GO:0000160">
    <property type="term" value="P:phosphorelay signal transduction system"/>
    <property type="evidence" value="ECO:0007669"/>
    <property type="project" value="InterPro"/>
</dbReference>
<dbReference type="KEGG" id="amr:AM1_3568"/>
<dbReference type="Proteomes" id="UP000000268">
    <property type="component" value="Chromosome"/>
</dbReference>
<keyword evidence="2" id="KW-0175">Coiled coil</keyword>
<dbReference type="InterPro" id="IPR050469">
    <property type="entry name" value="Diguanylate_Cyclase"/>
</dbReference>
<evidence type="ECO:0000313" key="5">
    <source>
        <dbReference type="EMBL" id="ABW28558.1"/>
    </source>
</evidence>
<keyword evidence="6" id="KW-1185">Reference proteome</keyword>
<dbReference type="NCBIfam" id="TIGR00254">
    <property type="entry name" value="GGDEF"/>
    <property type="match status" value="1"/>
</dbReference>
<proteinExistence type="predicted"/>
<evidence type="ECO:0000259" key="4">
    <source>
        <dbReference type="PROSITE" id="PS50887"/>
    </source>
</evidence>
<name>B0C2A6_ACAM1</name>
<evidence type="ECO:0000259" key="3">
    <source>
        <dbReference type="PROSITE" id="PS50110"/>
    </source>
</evidence>
<feature type="coiled-coil region" evidence="2">
    <location>
        <begin position="173"/>
        <end position="253"/>
    </location>
</feature>
<dbReference type="SMART" id="SM00448">
    <property type="entry name" value="REC"/>
    <property type="match status" value="1"/>
</dbReference>
<evidence type="ECO:0000256" key="1">
    <source>
        <dbReference type="PROSITE-ProRule" id="PRU00169"/>
    </source>
</evidence>
<dbReference type="GO" id="GO:0005886">
    <property type="term" value="C:plasma membrane"/>
    <property type="evidence" value="ECO:0007669"/>
    <property type="project" value="TreeGrafter"/>
</dbReference>
<dbReference type="SUPFAM" id="SSF52172">
    <property type="entry name" value="CheY-like"/>
    <property type="match status" value="1"/>
</dbReference>